<reference evidence="2" key="1">
    <citation type="submission" date="2013-04" db="EMBL/GenBank/DDBJ databases">
        <title>The Genome Sequence of Fonticula alba ATCC 38817.</title>
        <authorList>
            <consortium name="The Broad Institute Genomics Platform"/>
            <person name="Russ C."/>
            <person name="Cuomo C."/>
            <person name="Burger G."/>
            <person name="Gray M.W."/>
            <person name="Holland P.W.H."/>
            <person name="King N."/>
            <person name="Lang F.B.F."/>
            <person name="Roger A.J."/>
            <person name="Ruiz-Trillo I."/>
            <person name="Brown M."/>
            <person name="Walker B."/>
            <person name="Young S."/>
            <person name="Zeng Q."/>
            <person name="Gargeya S."/>
            <person name="Fitzgerald M."/>
            <person name="Haas B."/>
            <person name="Abouelleil A."/>
            <person name="Allen A.W."/>
            <person name="Alvarado L."/>
            <person name="Arachchi H.M."/>
            <person name="Berlin A.M."/>
            <person name="Chapman S.B."/>
            <person name="Gainer-Dewar J."/>
            <person name="Goldberg J."/>
            <person name="Griggs A."/>
            <person name="Gujja S."/>
            <person name="Hansen M."/>
            <person name="Howarth C."/>
            <person name="Imamovic A."/>
            <person name="Ireland A."/>
            <person name="Larimer J."/>
            <person name="McCowan C."/>
            <person name="Murphy C."/>
            <person name="Pearson M."/>
            <person name="Poon T.W."/>
            <person name="Priest M."/>
            <person name="Roberts A."/>
            <person name="Saif S."/>
            <person name="Shea T."/>
            <person name="Sisk P."/>
            <person name="Sykes S."/>
            <person name="Wortman J."/>
            <person name="Nusbaum C."/>
            <person name="Birren B."/>
        </authorList>
    </citation>
    <scope>NUCLEOTIDE SEQUENCE [LARGE SCALE GENOMIC DNA]</scope>
    <source>
        <strain evidence="2">ATCC 38817</strain>
    </source>
</reference>
<feature type="compositionally biased region" description="Low complexity" evidence="1">
    <location>
        <begin position="295"/>
        <end position="308"/>
    </location>
</feature>
<dbReference type="GeneID" id="20529317"/>
<feature type="compositionally biased region" description="Low complexity" evidence="1">
    <location>
        <begin position="393"/>
        <end position="406"/>
    </location>
</feature>
<dbReference type="STRING" id="691883.A0A058Z4I2"/>
<feature type="region of interest" description="Disordered" evidence="1">
    <location>
        <begin position="472"/>
        <end position="493"/>
    </location>
</feature>
<gene>
    <name evidence="2" type="ORF">H696_04592</name>
</gene>
<organism evidence="2">
    <name type="scientific">Fonticula alba</name>
    <name type="common">Slime mold</name>
    <dbReference type="NCBI Taxonomy" id="691883"/>
    <lineage>
        <taxon>Eukaryota</taxon>
        <taxon>Rotosphaerida</taxon>
        <taxon>Fonticulaceae</taxon>
        <taxon>Fonticula</taxon>
    </lineage>
</organism>
<dbReference type="Pfam" id="PF08634">
    <property type="entry name" value="Pet127"/>
    <property type="match status" value="1"/>
</dbReference>
<feature type="compositionally biased region" description="Polar residues" evidence="1">
    <location>
        <begin position="359"/>
        <end position="369"/>
    </location>
</feature>
<feature type="compositionally biased region" description="Low complexity" evidence="1">
    <location>
        <begin position="345"/>
        <end position="358"/>
    </location>
</feature>
<dbReference type="InterPro" id="IPR013943">
    <property type="entry name" value="Pet127"/>
</dbReference>
<evidence type="ECO:0000313" key="3">
    <source>
        <dbReference type="Proteomes" id="UP000030693"/>
    </source>
</evidence>
<feature type="compositionally biased region" description="Low complexity" evidence="1">
    <location>
        <begin position="227"/>
        <end position="285"/>
    </location>
</feature>
<evidence type="ECO:0000256" key="1">
    <source>
        <dbReference type="SAM" id="MobiDB-lite"/>
    </source>
</evidence>
<dbReference type="eggNOG" id="ENOG502QPU6">
    <property type="taxonomic scope" value="Eukaryota"/>
</dbReference>
<protein>
    <submittedName>
        <fullName evidence="2">Uncharacterized protein</fullName>
    </submittedName>
</protein>
<feature type="compositionally biased region" description="Low complexity" evidence="1">
    <location>
        <begin position="135"/>
        <end position="159"/>
    </location>
</feature>
<feature type="compositionally biased region" description="Basic residues" evidence="1">
    <location>
        <begin position="120"/>
        <end position="134"/>
    </location>
</feature>
<dbReference type="Proteomes" id="UP000030693">
    <property type="component" value="Unassembled WGS sequence"/>
</dbReference>
<sequence>MFRAFLQYSRPRVAQLQHVHLGLSGGLSTPAGAPVGLVQPVLARIGASMGDQSLLTRFGPGRALYSSLPQSAKVEPQAAGATRRTPHQGSQQHHHDRRSQPVNRPAGRSDSGGSPDTGRPRHRPNHTRHNKQRHPSPAGGTSAAAGSSAEPGSGVVAGSNPGAGNAPSGTNAHGNRSRHTSGSTPARQSQHPRRSDGQHARSSTGAPSHHPNHAKTNQAKSNQAKDSTNNSSSASSSNNNSSTSSSSTSSSSTSSTSSSTSSSSSGNSNNKNTAGAVSSSHSAASKPEPQTVGKSPVSAVANSNAPNAGKPDAPARDPSRAKHPHHSTLRRRPRHNHPAGAPAHQASRSRSNPSNPQSGTSSDTVTKATVSAAARESNSSTGTPSPKKHESAARAQSAPQRAGSAPKSPRTHAFINTSSSTKSSSSATAPVSTGGAAAPAPAPIEGEGVLFKRVPAQAPWMGLGHQGTTQAAWSSAVVSRQEDAGRPHKKKKSLGELASAGPWFLPEGSAIELLTASEAIPTVENDPALIDASVAFIESISLDNLPPEVVKYFDGEEHVRELLADDAGRARVARVAEMFAASNGLQYLAADKFQMGHLDLPKGGDIPVLNPALSHVIHEPGVHVVRDFQSKTMHLPPEVRSLEKVKAETLRRMKLNQLIEMKGFKTGLSFTPSSKDKTLERFAVEQGVRFIGSTSSVSASLSHIYFTMSSNRFITPPPLISKSISQETRRFTRATRQPVLVNLVRKETGVYAVDSSAILSTESILSRMGHVFEKFLTSTTPEFEDFLDWHLTHDSAVDLDSREDRTTPVDLAPPHPSDVHSAYNYFGAGSLLLRSQLDCHDPENPERIFDLKTRATLAIRNFVKDYENNVKYRLHRMSGQLSSFEREYYDMIRSAFMKYSLQVRIGGMEGVMVAYHNTDEAFGFQFIPLRDMEQALYGNADLGDLVFRRGLAIFEQLLERISADFPGQSVALMINSQIRPGHLEILAAGGGADERSDEFSGDGLSHRMVEKLLHHCAPTLSPERQAALQEAVAASSKPSASVSWCSRPVEPVAAKFVAQDHSNLQFKLYSVQMESFLDGASIGANIPPSTSTQPFTGQWDLFFGIHERTPADALRSHFHAFVKNVSMSRDAGLFFRSLEAQQIPDDIWNSDIPVACISNDPNAPGSSFVHRNKNFLKGNGARWQGSRRPDRRTKVFAPPGLEGKARIKSVDQFRDSLSSVRMARNAEGTSPADASAAAAAAAALATAVATATAATSAAASIPPAAPVAVAAHSS</sequence>
<feature type="compositionally biased region" description="Low complexity" evidence="1">
    <location>
        <begin position="417"/>
        <end position="439"/>
    </location>
</feature>
<proteinExistence type="predicted"/>
<evidence type="ECO:0000313" key="2">
    <source>
        <dbReference type="EMBL" id="KCV69180.1"/>
    </source>
</evidence>
<name>A0A058Z4I2_FONAL</name>
<feature type="compositionally biased region" description="Polar residues" evidence="1">
    <location>
        <begin position="167"/>
        <end position="189"/>
    </location>
</feature>
<accession>A0A058Z4I2</accession>
<dbReference type="OrthoDB" id="10249045at2759"/>
<dbReference type="RefSeq" id="XP_009496751.1">
    <property type="nucleotide sequence ID" value="XM_009498476.1"/>
</dbReference>
<feature type="region of interest" description="Disordered" evidence="1">
    <location>
        <begin position="68"/>
        <end position="440"/>
    </location>
</feature>
<feature type="compositionally biased region" description="Polar residues" evidence="1">
    <location>
        <begin position="214"/>
        <end position="226"/>
    </location>
</feature>
<keyword evidence="3" id="KW-1185">Reference proteome</keyword>
<dbReference type="AlphaFoldDB" id="A0A058Z4I2"/>
<dbReference type="EMBL" id="KB932207">
    <property type="protein sequence ID" value="KCV69180.1"/>
    <property type="molecule type" value="Genomic_DNA"/>
</dbReference>
<dbReference type="PANTHER" id="PTHR31014:SF0">
    <property type="entry name" value="MITOCHONDRIAL TRANSLATION SYSTEM COMPONENT PET127-RELATED"/>
    <property type="match status" value="1"/>
</dbReference>
<dbReference type="GO" id="GO:0005740">
    <property type="term" value="C:mitochondrial envelope"/>
    <property type="evidence" value="ECO:0007669"/>
    <property type="project" value="TreeGrafter"/>
</dbReference>
<dbReference type="PANTHER" id="PTHR31014">
    <property type="entry name" value="MITOCHONDRIAL TRANSLATION SYSTEM COMPONENT PET127-RELATED"/>
    <property type="match status" value="1"/>
</dbReference>
<feature type="compositionally biased region" description="Basic residues" evidence="1">
    <location>
        <begin position="321"/>
        <end position="337"/>
    </location>
</feature>
<dbReference type="GO" id="GO:0000964">
    <property type="term" value="P:mitochondrial RNA 5'-end processing"/>
    <property type="evidence" value="ECO:0007669"/>
    <property type="project" value="TreeGrafter"/>
</dbReference>